<evidence type="ECO:0000313" key="2">
    <source>
        <dbReference type="EMBL" id="UOA16614.1"/>
    </source>
</evidence>
<name>A0ABY3ZR24_9RHOB</name>
<dbReference type="Gene3D" id="1.10.8.1050">
    <property type="entry name" value="Antitoxin VbhA-like"/>
    <property type="match status" value="1"/>
</dbReference>
<feature type="domain" description="Antitoxin VbhA" evidence="1">
    <location>
        <begin position="16"/>
        <end position="62"/>
    </location>
</feature>
<dbReference type="Proteomes" id="UP000831019">
    <property type="component" value="Plasmid pDSM109990_a"/>
</dbReference>
<keyword evidence="2" id="KW-0614">Plasmid</keyword>
<dbReference type="InterPro" id="IPR041535">
    <property type="entry name" value="VbhA"/>
</dbReference>
<dbReference type="RefSeq" id="WP_243263313.1">
    <property type="nucleotide sequence ID" value="NZ_CP085145.1"/>
</dbReference>
<dbReference type="Pfam" id="PF18495">
    <property type="entry name" value="VbhA"/>
    <property type="match status" value="1"/>
</dbReference>
<dbReference type="InterPro" id="IPR043038">
    <property type="entry name" value="VbhA_sf"/>
</dbReference>
<dbReference type="EMBL" id="CP085145">
    <property type="protein sequence ID" value="UOA16614.1"/>
    <property type="molecule type" value="Genomic_DNA"/>
</dbReference>
<proteinExistence type="predicted"/>
<reference evidence="3" key="1">
    <citation type="journal article" date="2022" name="Microorganisms">
        <title>Beyond the ABCs#Discovery of Three New Plasmid Types in Rhodobacterales (RepQ, RepY, RepW).</title>
        <authorList>
            <person name="Freese H.M."/>
            <person name="Ringel V."/>
            <person name="Overmann J."/>
            <person name="Petersen J."/>
        </authorList>
    </citation>
    <scope>NUCLEOTIDE SEQUENCE [LARGE SCALE GENOMIC DNA]</scope>
    <source>
        <strain evidence="3">DSM 109990</strain>
        <plasmid evidence="3">pDSM109990_a</plasmid>
    </source>
</reference>
<protein>
    <recommendedName>
        <fullName evidence="1">Antitoxin VbhA domain-containing protein</fullName>
    </recommendedName>
</protein>
<dbReference type="InterPro" id="IPR033788">
    <property type="entry name" value="VbhA-like"/>
</dbReference>
<gene>
    <name evidence="2" type="ORF">DSM109990_03498</name>
</gene>
<sequence length="70" mass="7782">MACTHKSYDETASEDRRTVVASAINSQRLEGLELDVDTLADLDNFISGKIDLAQVKAKIEARFDRLEPSI</sequence>
<keyword evidence="3" id="KW-1185">Reference proteome</keyword>
<dbReference type="CDD" id="cd11586">
    <property type="entry name" value="VbhA_like"/>
    <property type="match status" value="1"/>
</dbReference>
<geneLocation type="plasmid" evidence="2 3">
    <name>pDSM109990_a</name>
</geneLocation>
<evidence type="ECO:0000313" key="3">
    <source>
        <dbReference type="Proteomes" id="UP000831019"/>
    </source>
</evidence>
<evidence type="ECO:0000259" key="1">
    <source>
        <dbReference type="Pfam" id="PF18495"/>
    </source>
</evidence>
<accession>A0ABY3ZR24</accession>
<organism evidence="2 3">
    <name type="scientific">Sulfitobacter dubius</name>
    <dbReference type="NCBI Taxonomy" id="218673"/>
    <lineage>
        <taxon>Bacteria</taxon>
        <taxon>Pseudomonadati</taxon>
        <taxon>Pseudomonadota</taxon>
        <taxon>Alphaproteobacteria</taxon>
        <taxon>Rhodobacterales</taxon>
        <taxon>Roseobacteraceae</taxon>
        <taxon>Sulfitobacter</taxon>
    </lineage>
</organism>